<evidence type="ECO:0000313" key="3">
    <source>
        <dbReference type="Proteomes" id="UP000699691"/>
    </source>
</evidence>
<keyword evidence="1" id="KW-0812">Transmembrane</keyword>
<evidence type="ECO:0000313" key="2">
    <source>
        <dbReference type="EMBL" id="MCA9397935.1"/>
    </source>
</evidence>
<dbReference type="EMBL" id="JAGQKY010000202">
    <property type="protein sequence ID" value="MCA9397935.1"/>
    <property type="molecule type" value="Genomic_DNA"/>
</dbReference>
<evidence type="ECO:0000256" key="1">
    <source>
        <dbReference type="SAM" id="Phobius"/>
    </source>
</evidence>
<sequence length="82" mass="9352">MYDSDMLRAAAKVLLTGYTVLAVAVIVNGVAKLLNMMTWYDYFPTLQANSMWELVWLWGFYPLILGMSAYIGYTIAEKTLCR</sequence>
<gene>
    <name evidence="2" type="ORF">KC573_03820</name>
</gene>
<dbReference type="Proteomes" id="UP000699691">
    <property type="component" value="Unassembled WGS sequence"/>
</dbReference>
<reference evidence="2" key="1">
    <citation type="submission" date="2020-04" db="EMBL/GenBank/DDBJ databases">
        <authorList>
            <person name="Zhang T."/>
        </authorList>
    </citation>
    <scope>NUCLEOTIDE SEQUENCE</scope>
    <source>
        <strain evidence="2">HKST-UBA02</strain>
    </source>
</reference>
<feature type="transmembrane region" description="Helical" evidence="1">
    <location>
        <begin position="12"/>
        <end position="34"/>
    </location>
</feature>
<feature type="transmembrane region" description="Helical" evidence="1">
    <location>
        <begin position="54"/>
        <end position="76"/>
    </location>
</feature>
<proteinExistence type="predicted"/>
<accession>A0A955LWK7</accession>
<dbReference type="InterPro" id="IPR056089">
    <property type="entry name" value="DUF7672"/>
</dbReference>
<organism evidence="2 3">
    <name type="scientific">candidate division WWE3 bacterium</name>
    <dbReference type="NCBI Taxonomy" id="2053526"/>
    <lineage>
        <taxon>Bacteria</taxon>
        <taxon>Katanobacteria</taxon>
    </lineage>
</organism>
<name>A0A955LWK7_UNCKA</name>
<dbReference type="AlphaFoldDB" id="A0A955LWK7"/>
<keyword evidence="1" id="KW-0472">Membrane</keyword>
<comment type="caution">
    <text evidence="2">The sequence shown here is derived from an EMBL/GenBank/DDBJ whole genome shotgun (WGS) entry which is preliminary data.</text>
</comment>
<protein>
    <submittedName>
        <fullName evidence="2">Uncharacterized protein</fullName>
    </submittedName>
</protein>
<reference evidence="2" key="2">
    <citation type="journal article" date="2021" name="Microbiome">
        <title>Successional dynamics and alternative stable states in a saline activated sludge microbial community over 9 years.</title>
        <authorList>
            <person name="Wang Y."/>
            <person name="Ye J."/>
            <person name="Ju F."/>
            <person name="Liu L."/>
            <person name="Boyd J.A."/>
            <person name="Deng Y."/>
            <person name="Parks D.H."/>
            <person name="Jiang X."/>
            <person name="Yin X."/>
            <person name="Woodcroft B.J."/>
            <person name="Tyson G.W."/>
            <person name="Hugenholtz P."/>
            <person name="Polz M.F."/>
            <person name="Zhang T."/>
        </authorList>
    </citation>
    <scope>NUCLEOTIDE SEQUENCE</scope>
    <source>
        <strain evidence="2">HKST-UBA02</strain>
    </source>
</reference>
<keyword evidence="1" id="KW-1133">Transmembrane helix</keyword>
<dbReference type="Pfam" id="PF24717">
    <property type="entry name" value="DUF7672"/>
    <property type="match status" value="1"/>
</dbReference>